<evidence type="ECO:0000259" key="3">
    <source>
        <dbReference type="Pfam" id="PF02470"/>
    </source>
</evidence>
<name>A0ABT7HPA1_9BACT</name>
<comment type="caution">
    <text evidence="4">The sequence shown here is derived from an EMBL/GenBank/DDBJ whole genome shotgun (WGS) entry which is preliminary data.</text>
</comment>
<dbReference type="Proteomes" id="UP001173801">
    <property type="component" value="Unassembled WGS sequence"/>
</dbReference>
<dbReference type="RefSeq" id="WP_284937316.1">
    <property type="nucleotide sequence ID" value="NZ_JANURM010000003.1"/>
</dbReference>
<dbReference type="EMBL" id="JANURM010000003">
    <property type="protein sequence ID" value="MDL0088659.1"/>
    <property type="molecule type" value="Genomic_DNA"/>
</dbReference>
<sequence>MENRNSYTIVGLFFMTFVACFAVFMWWMSDADGNVEYKNYYIITNELPAGIRVESQVKFVGVVVGSVSKIEFIKDENIRLTLKIREDIPIKADSVADIDYQVISGISSINIGRGKVDFSGDNREIYLSEGLLSRIKSNAQTIGDKLNESLAKLDGLVSDDNLLHLANSLKGIDELVNAISSKENLDNLSEILKNLNTFTSNLNALKTDELNALITSINSLIKSANSVVNGFNQTQKMLNSKLESGEYDLKKSIEPTLNETSELLNSFERTLKEIRNALNRLEDNPYEFFFKDTSGDKK</sequence>
<keyword evidence="1" id="KW-0175">Coiled coil</keyword>
<proteinExistence type="predicted"/>
<evidence type="ECO:0000256" key="2">
    <source>
        <dbReference type="SAM" id="Phobius"/>
    </source>
</evidence>
<gene>
    <name evidence="4" type="ORF">NYG85_04630</name>
</gene>
<reference evidence="4" key="2">
    <citation type="journal article" date="2023" name="Microorganisms">
        <title>Isolation and Genomic Characteristics of Cat-Borne Campylobacter felis sp. nov. and Sheep-Borne Campylobacter ovis sp. nov.</title>
        <authorList>
            <person name="Wang H."/>
            <person name="Li Y."/>
            <person name="Gu Y."/>
            <person name="Zhou G."/>
            <person name="Chen X."/>
            <person name="Zhang X."/>
            <person name="Shao Z."/>
            <person name="Zhang J."/>
            <person name="Zhang M."/>
        </authorList>
    </citation>
    <scope>NUCLEOTIDE SEQUENCE</scope>
    <source>
        <strain evidence="4">PS10</strain>
    </source>
</reference>
<feature type="transmembrane region" description="Helical" evidence="2">
    <location>
        <begin position="7"/>
        <end position="28"/>
    </location>
</feature>
<dbReference type="PANTHER" id="PTHR36698:SF2">
    <property type="entry name" value="MCE_MLAD DOMAIN-CONTAINING PROTEIN"/>
    <property type="match status" value="1"/>
</dbReference>
<dbReference type="PROSITE" id="PS51257">
    <property type="entry name" value="PROKAR_LIPOPROTEIN"/>
    <property type="match status" value="1"/>
</dbReference>
<keyword evidence="2" id="KW-1133">Transmembrane helix</keyword>
<dbReference type="Pfam" id="PF02470">
    <property type="entry name" value="MlaD"/>
    <property type="match status" value="1"/>
</dbReference>
<dbReference type="InterPro" id="IPR003399">
    <property type="entry name" value="Mce/MlaD"/>
</dbReference>
<keyword evidence="2" id="KW-0812">Transmembrane</keyword>
<reference evidence="4" key="1">
    <citation type="submission" date="2022-08" db="EMBL/GenBank/DDBJ databases">
        <authorList>
            <person name="Wang H."/>
        </authorList>
    </citation>
    <scope>NUCLEOTIDE SEQUENCE</scope>
    <source>
        <strain evidence="4">PS10</strain>
    </source>
</reference>
<protein>
    <submittedName>
        <fullName evidence="4">MlaD family protein</fullName>
    </submittedName>
</protein>
<evidence type="ECO:0000313" key="5">
    <source>
        <dbReference type="Proteomes" id="UP001173801"/>
    </source>
</evidence>
<evidence type="ECO:0000256" key="1">
    <source>
        <dbReference type="SAM" id="Coils"/>
    </source>
</evidence>
<evidence type="ECO:0000313" key="4">
    <source>
        <dbReference type="EMBL" id="MDL0088659.1"/>
    </source>
</evidence>
<feature type="coiled-coil region" evidence="1">
    <location>
        <begin position="257"/>
        <end position="284"/>
    </location>
</feature>
<organism evidence="4 5">
    <name type="scientific">Campylobacter gastrosuis</name>
    <dbReference type="NCBI Taxonomy" id="2974576"/>
    <lineage>
        <taxon>Bacteria</taxon>
        <taxon>Pseudomonadati</taxon>
        <taxon>Campylobacterota</taxon>
        <taxon>Epsilonproteobacteria</taxon>
        <taxon>Campylobacterales</taxon>
        <taxon>Campylobacteraceae</taxon>
        <taxon>Campylobacter</taxon>
    </lineage>
</organism>
<dbReference type="PANTHER" id="PTHR36698">
    <property type="entry name" value="BLL5892 PROTEIN"/>
    <property type="match status" value="1"/>
</dbReference>
<feature type="domain" description="Mce/MlaD" evidence="3">
    <location>
        <begin position="45"/>
        <end position="111"/>
    </location>
</feature>
<keyword evidence="5" id="KW-1185">Reference proteome</keyword>
<keyword evidence="2" id="KW-0472">Membrane</keyword>
<accession>A0ABT7HPA1</accession>